<keyword evidence="3" id="KW-0815">Transposition</keyword>
<dbReference type="RefSeq" id="WP_124900605.1">
    <property type="nucleotide sequence ID" value="NZ_RQTJ01000059.1"/>
</dbReference>
<dbReference type="EMBL" id="RQTJ01000059">
    <property type="protein sequence ID" value="RRA89321.1"/>
    <property type="molecule type" value="Genomic_DNA"/>
</dbReference>
<organism evidence="5 6">
    <name type="scientific">Paenimyroides viscosum</name>
    <dbReference type="NCBI Taxonomy" id="2488729"/>
    <lineage>
        <taxon>Bacteria</taxon>
        <taxon>Pseudomonadati</taxon>
        <taxon>Bacteroidota</taxon>
        <taxon>Flavobacteriia</taxon>
        <taxon>Flavobacteriales</taxon>
        <taxon>Flavobacteriaceae</taxon>
        <taxon>Paenimyroides</taxon>
    </lineage>
</organism>
<reference evidence="5 6" key="1">
    <citation type="submission" date="2018-11" db="EMBL/GenBank/DDBJ databases">
        <title>Flavobacterium sp. nov., YIM 102796 draft genome.</title>
        <authorList>
            <person name="Li G."/>
            <person name="Jiang Y."/>
        </authorList>
    </citation>
    <scope>NUCLEOTIDE SEQUENCE [LARGE SCALE GENOMIC DNA]</scope>
    <source>
        <strain evidence="5 6">YIM 102796</strain>
    </source>
</reference>
<dbReference type="InterPro" id="IPR005063">
    <property type="entry name" value="Transposase_27"/>
</dbReference>
<dbReference type="PANTHER" id="PTHR33293:SF1">
    <property type="entry name" value="INSERTION ELEMENT IS1 1 PROTEIN INSB-RELATED"/>
    <property type="match status" value="1"/>
</dbReference>
<dbReference type="OrthoDB" id="1086493at2"/>
<evidence type="ECO:0000256" key="1">
    <source>
        <dbReference type="ARBA" id="ARBA00004091"/>
    </source>
</evidence>
<dbReference type="PANTHER" id="PTHR33293">
    <property type="entry name" value="INSERTION ELEMENT IS1 1 PROTEIN INSB-RELATED"/>
    <property type="match status" value="1"/>
</dbReference>
<dbReference type="AlphaFoldDB" id="A0A3P1AJX8"/>
<dbReference type="GO" id="GO:0003677">
    <property type="term" value="F:DNA binding"/>
    <property type="evidence" value="ECO:0007669"/>
    <property type="project" value="InterPro"/>
</dbReference>
<evidence type="ECO:0000313" key="5">
    <source>
        <dbReference type="EMBL" id="RRA89321.1"/>
    </source>
</evidence>
<dbReference type="InterPro" id="IPR051354">
    <property type="entry name" value="Transposase_27_IS1"/>
</dbReference>
<comment type="caution">
    <text evidence="5">The sequence shown here is derived from an EMBL/GenBank/DDBJ whole genome shotgun (WGS) entry which is preliminary data.</text>
</comment>
<evidence type="ECO:0000256" key="4">
    <source>
        <dbReference type="ARBA" id="ARBA00023172"/>
    </source>
</evidence>
<evidence type="ECO:0000256" key="2">
    <source>
        <dbReference type="ARBA" id="ARBA00008841"/>
    </source>
</evidence>
<comment type="similarity">
    <text evidence="2">Belongs to the transposase 27 family.</text>
</comment>
<keyword evidence="6" id="KW-1185">Reference proteome</keyword>
<dbReference type="GO" id="GO:0006313">
    <property type="term" value="P:DNA transposition"/>
    <property type="evidence" value="ECO:0007669"/>
    <property type="project" value="InterPro"/>
</dbReference>
<accession>A0A3P1AJX8</accession>
<keyword evidence="4" id="KW-0233">DNA recombination</keyword>
<sequence length="237" mass="27112">MVNSSTSCIKCVDGINRCICCSGKLVKNGFSKVKKQRYKCKECNKTIVENYTYNAYLSHINKHIALLLTEGMGLRSIARILRISVTTLLKRIITISNTVDLPLITPGSSYEIDELCTFVKCKRKRIWIVYAFERETKKIVSFNVGARTNLTLSKVVRKVLKAKLVAVYTDRLKNYRSLIPQCIHKTVRFGTNNIERENLALRTHLKRLSRKTICFSKSEIVLKAVLQIYFGGNQINL</sequence>
<dbReference type="Proteomes" id="UP000268372">
    <property type="component" value="Unassembled WGS sequence"/>
</dbReference>
<evidence type="ECO:0000256" key="3">
    <source>
        <dbReference type="ARBA" id="ARBA00022578"/>
    </source>
</evidence>
<dbReference type="NCBIfam" id="NF033558">
    <property type="entry name" value="transpos_IS1"/>
    <property type="match status" value="1"/>
</dbReference>
<protein>
    <submittedName>
        <fullName evidence="5">IS1 family transposase</fullName>
    </submittedName>
</protein>
<name>A0A3P1AJX8_9FLAO</name>
<dbReference type="GO" id="GO:0004803">
    <property type="term" value="F:transposase activity"/>
    <property type="evidence" value="ECO:0007669"/>
    <property type="project" value="InterPro"/>
</dbReference>
<proteinExistence type="inferred from homology"/>
<gene>
    <name evidence="5" type="ORF">EG242_14435</name>
</gene>
<dbReference type="Pfam" id="PF03400">
    <property type="entry name" value="DDE_Tnp_IS1"/>
    <property type="match status" value="1"/>
</dbReference>
<comment type="function">
    <text evidence="1">Absolutely required for transposition of IS1.</text>
</comment>
<evidence type="ECO:0000313" key="6">
    <source>
        <dbReference type="Proteomes" id="UP000268372"/>
    </source>
</evidence>